<keyword evidence="1" id="KW-0812">Transmembrane</keyword>
<feature type="transmembrane region" description="Helical" evidence="1">
    <location>
        <begin position="19"/>
        <end position="38"/>
    </location>
</feature>
<evidence type="ECO:0000313" key="3">
    <source>
        <dbReference type="Proteomes" id="UP000030848"/>
    </source>
</evidence>
<keyword evidence="1" id="KW-1133">Transmembrane helix</keyword>
<sequence>MGTPSAPPIPRRSRWRPKLAVLSLATVVAVVTSVFFIVTGTTGGGSSEPQASADAGRPESTLDAQCRSSWEKIRRASIYVIPCIEVQADELLISVQVRPANDSGIVDATVWVWPMHLDAQLLERKQYDLVREPSTLRSCRLTFTHDEVQTCGPFAVTPTTGPGFYNAATSADIHEAQYPPGWNSSLFAGTQSPKVDFRAPEQGASRD</sequence>
<name>A0A837D5T8_9PSEU</name>
<protein>
    <submittedName>
        <fullName evidence="2">Uncharacterized protein</fullName>
    </submittedName>
</protein>
<keyword evidence="1" id="KW-0472">Membrane</keyword>
<dbReference type="Proteomes" id="UP000030848">
    <property type="component" value="Unassembled WGS sequence"/>
</dbReference>
<dbReference type="EMBL" id="JRZE01000006">
    <property type="protein sequence ID" value="KHF43189.1"/>
    <property type="molecule type" value="Genomic_DNA"/>
</dbReference>
<gene>
    <name evidence="2" type="ORF">MINT15_33910</name>
</gene>
<accession>A0A837D5T8</accession>
<evidence type="ECO:0000313" key="2">
    <source>
        <dbReference type="EMBL" id="KHF43189.1"/>
    </source>
</evidence>
<reference evidence="2 3" key="1">
    <citation type="submission" date="2014-10" db="EMBL/GenBank/DDBJ databases">
        <title>Genome sequence of Micropolyspora internatus JCM3315.</title>
        <authorList>
            <person name="Shin S.-K."/>
            <person name="Yi H."/>
        </authorList>
    </citation>
    <scope>NUCLEOTIDE SEQUENCE [LARGE SCALE GENOMIC DNA]</scope>
    <source>
        <strain evidence="2 3">JCM 3315</strain>
    </source>
</reference>
<organism evidence="2 3">
    <name type="scientific">Saccharomonospora viridis</name>
    <dbReference type="NCBI Taxonomy" id="1852"/>
    <lineage>
        <taxon>Bacteria</taxon>
        <taxon>Bacillati</taxon>
        <taxon>Actinomycetota</taxon>
        <taxon>Actinomycetes</taxon>
        <taxon>Pseudonocardiales</taxon>
        <taxon>Pseudonocardiaceae</taxon>
        <taxon>Saccharomonospora</taxon>
    </lineage>
</organism>
<comment type="caution">
    <text evidence="2">The sequence shown here is derived from an EMBL/GenBank/DDBJ whole genome shotgun (WGS) entry which is preliminary data.</text>
</comment>
<proteinExistence type="predicted"/>
<evidence type="ECO:0000256" key="1">
    <source>
        <dbReference type="SAM" id="Phobius"/>
    </source>
</evidence>
<dbReference type="AlphaFoldDB" id="A0A837D5T8"/>